<sequence>MIRILPACAFVLILVSAYFYLPARRLIVYKLGVSGDTTTSCCNEDILSKTGDFDESANIAFFNGKEIDYPKTSLAQNSFYSVRDSLVLGKDSDSEDERWIEVSLKEQVLRAWQGTDIVMEFPISSGLWYPTPKGDYQIWYKTRFQRMTGGSKELRTFYDLPNVPSNMFFYKGFAIHGAYWHNNFGVPMSHGCVNAPLANVAQLFEWAGPKVPEGKNIVKATDNNPGTRVYVH</sequence>
<evidence type="ECO:0000256" key="5">
    <source>
        <dbReference type="ARBA" id="ARBA00023316"/>
    </source>
</evidence>
<dbReference type="GO" id="GO:0018104">
    <property type="term" value="P:peptidoglycan-protein cross-linking"/>
    <property type="evidence" value="ECO:0007669"/>
    <property type="project" value="TreeGrafter"/>
</dbReference>
<dbReference type="CDD" id="cd16913">
    <property type="entry name" value="YkuD_like"/>
    <property type="match status" value="1"/>
</dbReference>
<evidence type="ECO:0000256" key="1">
    <source>
        <dbReference type="ARBA" id="ARBA00004752"/>
    </source>
</evidence>
<keyword evidence="5 6" id="KW-0961">Cell wall biogenesis/degradation</keyword>
<dbReference type="GO" id="GO:0008360">
    <property type="term" value="P:regulation of cell shape"/>
    <property type="evidence" value="ECO:0007669"/>
    <property type="project" value="UniProtKB-UniRule"/>
</dbReference>
<dbReference type="InterPro" id="IPR050979">
    <property type="entry name" value="LD-transpeptidase"/>
</dbReference>
<dbReference type="SUPFAM" id="SSF141523">
    <property type="entry name" value="L,D-transpeptidase catalytic domain-like"/>
    <property type="match status" value="1"/>
</dbReference>
<dbReference type="Proteomes" id="UP000034235">
    <property type="component" value="Unassembled WGS sequence"/>
</dbReference>
<organism evidence="8 9">
    <name type="scientific">Candidatus Daviesbacteria bacterium GW2011_GWA2_38_24</name>
    <dbReference type="NCBI Taxonomy" id="1618422"/>
    <lineage>
        <taxon>Bacteria</taxon>
        <taxon>Candidatus Daviesiibacteriota</taxon>
    </lineage>
</organism>
<proteinExistence type="predicted"/>
<reference evidence="8 9" key="1">
    <citation type="journal article" date="2015" name="Nature">
        <title>rRNA introns, odd ribosomes, and small enigmatic genomes across a large radiation of phyla.</title>
        <authorList>
            <person name="Brown C.T."/>
            <person name="Hug L.A."/>
            <person name="Thomas B.C."/>
            <person name="Sharon I."/>
            <person name="Castelle C.J."/>
            <person name="Singh A."/>
            <person name="Wilkins M.J."/>
            <person name="Williams K.H."/>
            <person name="Banfield J.F."/>
        </authorList>
    </citation>
    <scope>NUCLEOTIDE SEQUENCE [LARGE SCALE GENOMIC DNA]</scope>
</reference>
<evidence type="ECO:0000259" key="7">
    <source>
        <dbReference type="PROSITE" id="PS52029"/>
    </source>
</evidence>
<evidence type="ECO:0000256" key="3">
    <source>
        <dbReference type="ARBA" id="ARBA00022960"/>
    </source>
</evidence>
<dbReference type="InterPro" id="IPR038063">
    <property type="entry name" value="Transpep_catalytic_dom"/>
</dbReference>
<evidence type="ECO:0000313" key="8">
    <source>
        <dbReference type="EMBL" id="KKQ67326.1"/>
    </source>
</evidence>
<dbReference type="InterPro" id="IPR005490">
    <property type="entry name" value="LD_TPept_cat_dom"/>
</dbReference>
<evidence type="ECO:0000256" key="4">
    <source>
        <dbReference type="ARBA" id="ARBA00022984"/>
    </source>
</evidence>
<feature type="active site" description="Nucleophile" evidence="6">
    <location>
        <position position="192"/>
    </location>
</feature>
<evidence type="ECO:0000313" key="9">
    <source>
        <dbReference type="Proteomes" id="UP000034235"/>
    </source>
</evidence>
<evidence type="ECO:0000256" key="6">
    <source>
        <dbReference type="PROSITE-ProRule" id="PRU01373"/>
    </source>
</evidence>
<dbReference type="PATRIC" id="fig|1618422.5.peg.257"/>
<feature type="active site" description="Proton donor/acceptor" evidence="6">
    <location>
        <position position="176"/>
    </location>
</feature>
<dbReference type="Pfam" id="PF03734">
    <property type="entry name" value="YkuD"/>
    <property type="match status" value="1"/>
</dbReference>
<comment type="pathway">
    <text evidence="1 6">Cell wall biogenesis; peptidoglycan biosynthesis.</text>
</comment>
<dbReference type="AlphaFoldDB" id="A0A0G0MQX8"/>
<dbReference type="Gene3D" id="2.40.440.10">
    <property type="entry name" value="L,D-transpeptidase catalytic domain-like"/>
    <property type="match status" value="1"/>
</dbReference>
<feature type="domain" description="L,D-TPase catalytic" evidence="7">
    <location>
        <begin position="98"/>
        <end position="232"/>
    </location>
</feature>
<dbReference type="GO" id="GO:0005576">
    <property type="term" value="C:extracellular region"/>
    <property type="evidence" value="ECO:0007669"/>
    <property type="project" value="TreeGrafter"/>
</dbReference>
<dbReference type="GO" id="GO:0071555">
    <property type="term" value="P:cell wall organization"/>
    <property type="evidence" value="ECO:0007669"/>
    <property type="project" value="UniProtKB-UniRule"/>
</dbReference>
<comment type="caution">
    <text evidence="8">The sequence shown here is derived from an EMBL/GenBank/DDBJ whole genome shotgun (WGS) entry which is preliminary data.</text>
</comment>
<protein>
    <submittedName>
        <fullName evidence="8">ErfK/YbiS/YcfS/YnhG family protein</fullName>
    </submittedName>
</protein>
<gene>
    <name evidence="8" type="ORF">US86_C0001G0253</name>
</gene>
<accession>A0A0G0MQX8</accession>
<dbReference type="UniPathway" id="UPA00219"/>
<dbReference type="GO" id="GO:0071972">
    <property type="term" value="F:peptidoglycan L,D-transpeptidase activity"/>
    <property type="evidence" value="ECO:0007669"/>
    <property type="project" value="TreeGrafter"/>
</dbReference>
<dbReference type="PANTHER" id="PTHR30582:SF2">
    <property type="entry name" value="L,D-TRANSPEPTIDASE YCIB-RELATED"/>
    <property type="match status" value="1"/>
</dbReference>
<dbReference type="EMBL" id="LBUP01000001">
    <property type="protein sequence ID" value="KKQ67326.1"/>
    <property type="molecule type" value="Genomic_DNA"/>
</dbReference>
<dbReference type="PROSITE" id="PS52029">
    <property type="entry name" value="LD_TPASE"/>
    <property type="match status" value="1"/>
</dbReference>
<name>A0A0G0MQX8_9BACT</name>
<evidence type="ECO:0000256" key="2">
    <source>
        <dbReference type="ARBA" id="ARBA00022679"/>
    </source>
</evidence>
<keyword evidence="2" id="KW-0808">Transferase</keyword>
<keyword evidence="4 6" id="KW-0573">Peptidoglycan synthesis</keyword>
<keyword evidence="3 6" id="KW-0133">Cell shape</keyword>
<dbReference type="PANTHER" id="PTHR30582">
    <property type="entry name" value="L,D-TRANSPEPTIDASE"/>
    <property type="match status" value="1"/>
</dbReference>
<dbReference type="GO" id="GO:0016740">
    <property type="term" value="F:transferase activity"/>
    <property type="evidence" value="ECO:0007669"/>
    <property type="project" value="UniProtKB-KW"/>
</dbReference>